<comment type="caution">
    <text evidence="2">The sequence shown here is derived from an EMBL/GenBank/DDBJ whole genome shotgun (WGS) entry which is preliminary data.</text>
</comment>
<accession>A0A1Y2I0I5</accession>
<keyword evidence="3" id="KW-1185">Reference proteome</keyword>
<dbReference type="EMBL" id="MCFL01000005">
    <property type="protein sequence ID" value="ORZ39481.1"/>
    <property type="molecule type" value="Genomic_DNA"/>
</dbReference>
<proteinExistence type="predicted"/>
<evidence type="ECO:0000313" key="2">
    <source>
        <dbReference type="EMBL" id="ORZ39481.1"/>
    </source>
</evidence>
<sequence>MPATTDPTPAPALAPAASLRRRGNDTNHDSDDGKRNPVPVDVALMDDPTGKAKARTKSTSLLSPIWAILGQVHYWLHLVWISILRAVTLPWFYPNEERFHHIIVAGDDHALGVGDWCTPGSKVGLANRIQYSLIAQKILRHTWRPVNMGAHGTTTRDWIPSTSTFKRTFLRGSPEQRHRDVVVLLLGTSDAWRGIDGKETASNIRTIAEILADEYGLVFVCTIPNWMVSVKDTLEGQEKRAFEEMNAANAALRMWFKELRKSRFLRVLLILLVSAPKNSMPETSNIKLGAEIDRTNIEYRLGKLYFHDYRHFSAMGYDKLSKDLSLIMAKPLRRIEFVEDQKYIH</sequence>
<dbReference type="Gene3D" id="3.40.50.1110">
    <property type="entry name" value="SGNH hydrolase"/>
    <property type="match status" value="1"/>
</dbReference>
<protein>
    <recommendedName>
        <fullName evidence="4">SGNH hydrolase-type esterase domain-containing protein</fullName>
    </recommendedName>
</protein>
<gene>
    <name evidence="2" type="ORF">BCR44DRAFT_28287</name>
</gene>
<organism evidence="2 3">
    <name type="scientific">Catenaria anguillulae PL171</name>
    <dbReference type="NCBI Taxonomy" id="765915"/>
    <lineage>
        <taxon>Eukaryota</taxon>
        <taxon>Fungi</taxon>
        <taxon>Fungi incertae sedis</taxon>
        <taxon>Blastocladiomycota</taxon>
        <taxon>Blastocladiomycetes</taxon>
        <taxon>Blastocladiales</taxon>
        <taxon>Catenariaceae</taxon>
        <taxon>Catenaria</taxon>
    </lineage>
</organism>
<evidence type="ECO:0008006" key="4">
    <source>
        <dbReference type="Google" id="ProtNLM"/>
    </source>
</evidence>
<dbReference type="CDD" id="cd00229">
    <property type="entry name" value="SGNH_hydrolase"/>
    <property type="match status" value="1"/>
</dbReference>
<dbReference type="Proteomes" id="UP000193411">
    <property type="component" value="Unassembled WGS sequence"/>
</dbReference>
<feature type="region of interest" description="Disordered" evidence="1">
    <location>
        <begin position="1"/>
        <end position="49"/>
    </location>
</feature>
<feature type="compositionally biased region" description="Basic and acidic residues" evidence="1">
    <location>
        <begin position="22"/>
        <end position="35"/>
    </location>
</feature>
<feature type="compositionally biased region" description="Low complexity" evidence="1">
    <location>
        <begin position="1"/>
        <end position="17"/>
    </location>
</feature>
<dbReference type="AlphaFoldDB" id="A0A1Y2I0I5"/>
<dbReference type="InterPro" id="IPR036514">
    <property type="entry name" value="SGNH_hydro_sf"/>
</dbReference>
<dbReference type="OrthoDB" id="57748at2759"/>
<evidence type="ECO:0000256" key="1">
    <source>
        <dbReference type="SAM" id="MobiDB-lite"/>
    </source>
</evidence>
<evidence type="ECO:0000313" key="3">
    <source>
        <dbReference type="Proteomes" id="UP000193411"/>
    </source>
</evidence>
<dbReference type="SUPFAM" id="SSF52266">
    <property type="entry name" value="SGNH hydrolase"/>
    <property type="match status" value="1"/>
</dbReference>
<reference evidence="2 3" key="1">
    <citation type="submission" date="2016-07" db="EMBL/GenBank/DDBJ databases">
        <title>Pervasive Adenine N6-methylation of Active Genes in Fungi.</title>
        <authorList>
            <consortium name="DOE Joint Genome Institute"/>
            <person name="Mondo S.J."/>
            <person name="Dannebaum R.O."/>
            <person name="Kuo R.C."/>
            <person name="Labutti K."/>
            <person name="Haridas S."/>
            <person name="Kuo A."/>
            <person name="Salamov A."/>
            <person name="Ahrendt S.R."/>
            <person name="Lipzen A."/>
            <person name="Sullivan W."/>
            <person name="Andreopoulos W.B."/>
            <person name="Clum A."/>
            <person name="Lindquist E."/>
            <person name="Daum C."/>
            <person name="Ramamoorthy G.K."/>
            <person name="Gryganskyi A."/>
            <person name="Culley D."/>
            <person name="Magnuson J.K."/>
            <person name="James T.Y."/>
            <person name="O'Malley M.A."/>
            <person name="Stajich J.E."/>
            <person name="Spatafora J.W."/>
            <person name="Visel A."/>
            <person name="Grigoriev I.V."/>
        </authorList>
    </citation>
    <scope>NUCLEOTIDE SEQUENCE [LARGE SCALE GENOMIC DNA]</scope>
    <source>
        <strain evidence="2 3">PL171</strain>
    </source>
</reference>
<name>A0A1Y2I0I5_9FUNG</name>